<dbReference type="AlphaFoldDB" id="A0A5N7BML2"/>
<protein>
    <submittedName>
        <fullName evidence="4">Glutathione S-transferase</fullName>
    </submittedName>
</protein>
<dbReference type="SUPFAM" id="SSF47616">
    <property type="entry name" value="GST C-terminal domain-like"/>
    <property type="match status" value="1"/>
</dbReference>
<evidence type="ECO:0000259" key="2">
    <source>
        <dbReference type="PROSITE" id="PS50404"/>
    </source>
</evidence>
<dbReference type="Gene3D" id="1.20.1050.10">
    <property type="match status" value="1"/>
</dbReference>
<dbReference type="SFLD" id="SFLDG00358">
    <property type="entry name" value="Main_(cytGST)"/>
    <property type="match status" value="1"/>
</dbReference>
<dbReference type="InterPro" id="IPR040079">
    <property type="entry name" value="Glutathione_S-Trfase"/>
</dbReference>
<organism evidence="4 5">
    <name type="scientific">Aspergillus bertholletiae</name>
    <dbReference type="NCBI Taxonomy" id="1226010"/>
    <lineage>
        <taxon>Eukaryota</taxon>
        <taxon>Fungi</taxon>
        <taxon>Dikarya</taxon>
        <taxon>Ascomycota</taxon>
        <taxon>Pezizomycotina</taxon>
        <taxon>Eurotiomycetes</taxon>
        <taxon>Eurotiomycetidae</taxon>
        <taxon>Eurotiales</taxon>
        <taxon>Aspergillaceae</taxon>
        <taxon>Aspergillus</taxon>
        <taxon>Aspergillus subgen. Circumdati</taxon>
    </lineage>
</organism>
<comment type="similarity">
    <text evidence="1">Belongs to the GST superfamily.</text>
</comment>
<dbReference type="PANTHER" id="PTHR44051:SF23">
    <property type="entry name" value="GLUTATHIONE S-TRANSFERASE-LIKE PROTEIN TPCF"/>
    <property type="match status" value="1"/>
</dbReference>
<dbReference type="Pfam" id="PF13409">
    <property type="entry name" value="GST_N_2"/>
    <property type="match status" value="1"/>
</dbReference>
<feature type="domain" description="GST C-terminal" evidence="3">
    <location>
        <begin position="94"/>
        <end position="229"/>
    </location>
</feature>
<evidence type="ECO:0000313" key="5">
    <source>
        <dbReference type="Proteomes" id="UP000326198"/>
    </source>
</evidence>
<dbReference type="InterPro" id="IPR036282">
    <property type="entry name" value="Glutathione-S-Trfase_C_sf"/>
</dbReference>
<proteinExistence type="inferred from homology"/>
<dbReference type="PANTHER" id="PTHR44051">
    <property type="entry name" value="GLUTATHIONE S-TRANSFERASE-RELATED"/>
    <property type="match status" value="1"/>
</dbReference>
<reference evidence="4 5" key="1">
    <citation type="submission" date="2019-04" db="EMBL/GenBank/DDBJ databases">
        <title>Friends and foes A comparative genomics studyof 23 Aspergillus species from section Flavi.</title>
        <authorList>
            <consortium name="DOE Joint Genome Institute"/>
            <person name="Kjaerbolling I."/>
            <person name="Vesth T."/>
            <person name="Frisvad J.C."/>
            <person name="Nybo J.L."/>
            <person name="Theobald S."/>
            <person name="Kildgaard S."/>
            <person name="Isbrandt T."/>
            <person name="Kuo A."/>
            <person name="Sato A."/>
            <person name="Lyhne E.K."/>
            <person name="Kogle M.E."/>
            <person name="Wiebenga A."/>
            <person name="Kun R.S."/>
            <person name="Lubbers R.J."/>
            <person name="Makela M.R."/>
            <person name="Barry K."/>
            <person name="Chovatia M."/>
            <person name="Clum A."/>
            <person name="Daum C."/>
            <person name="Haridas S."/>
            <person name="He G."/>
            <person name="LaButti K."/>
            <person name="Lipzen A."/>
            <person name="Mondo S."/>
            <person name="Riley R."/>
            <person name="Salamov A."/>
            <person name="Simmons B.A."/>
            <person name="Magnuson J.K."/>
            <person name="Henrissat B."/>
            <person name="Mortensen U.H."/>
            <person name="Larsen T.O."/>
            <person name="Devries R.P."/>
            <person name="Grigoriev I.V."/>
            <person name="Machida M."/>
            <person name="Baker S.E."/>
            <person name="Andersen M.R."/>
        </authorList>
    </citation>
    <scope>NUCLEOTIDE SEQUENCE [LARGE SCALE GENOMIC DNA]</scope>
    <source>
        <strain evidence="4 5">IBT 29228</strain>
    </source>
</reference>
<dbReference type="EMBL" id="ML736157">
    <property type="protein sequence ID" value="KAE8383066.1"/>
    <property type="molecule type" value="Genomic_DNA"/>
</dbReference>
<gene>
    <name evidence="4" type="ORF">BDV26DRAFT_303973</name>
</gene>
<dbReference type="PROSITE" id="PS50405">
    <property type="entry name" value="GST_CTER"/>
    <property type="match status" value="1"/>
</dbReference>
<accession>A0A5N7BML2</accession>
<evidence type="ECO:0000256" key="1">
    <source>
        <dbReference type="ARBA" id="ARBA00007409"/>
    </source>
</evidence>
<dbReference type="Pfam" id="PF00043">
    <property type="entry name" value="GST_C"/>
    <property type="match status" value="1"/>
</dbReference>
<evidence type="ECO:0000313" key="4">
    <source>
        <dbReference type="EMBL" id="KAE8383066.1"/>
    </source>
</evidence>
<dbReference type="OrthoDB" id="422574at2759"/>
<name>A0A5N7BML2_9EURO</name>
<dbReference type="InterPro" id="IPR004046">
    <property type="entry name" value="GST_C"/>
</dbReference>
<dbReference type="SFLD" id="SFLDS00019">
    <property type="entry name" value="Glutathione_Transferase_(cytos"/>
    <property type="match status" value="1"/>
</dbReference>
<keyword evidence="4" id="KW-0808">Transferase</keyword>
<dbReference type="Gene3D" id="3.40.30.10">
    <property type="entry name" value="Glutaredoxin"/>
    <property type="match status" value="1"/>
</dbReference>
<keyword evidence="5" id="KW-1185">Reference proteome</keyword>
<dbReference type="PROSITE" id="PS50404">
    <property type="entry name" value="GST_NTER"/>
    <property type="match status" value="1"/>
</dbReference>
<dbReference type="Proteomes" id="UP000326198">
    <property type="component" value="Unassembled WGS sequence"/>
</dbReference>
<dbReference type="InterPro" id="IPR004045">
    <property type="entry name" value="Glutathione_S-Trfase_N"/>
</dbReference>
<sequence>MSTPLKTLTLHGHRPSPNPVKVLILLNELSLPYTIDPIPFSEVKSPAFLAVNPNGRVPALHDPNTGLTIWESGAIIEYLVDRYDTARRISFEPGTPDFYLAKQWLHFQMSGQGPYYGQMSWFIKFHTEKVPSAIERYVKEVNRVTSVLEGWLEKQAVGSGAEGSDGPWLVGGKMSYVDLAFVPWQRLPPLFVGAEDFDPEKFPFVKAWLGRMLEREGVKVGVEGEKESA</sequence>
<dbReference type="SUPFAM" id="SSF52833">
    <property type="entry name" value="Thioredoxin-like"/>
    <property type="match status" value="1"/>
</dbReference>
<dbReference type="GO" id="GO:0016740">
    <property type="term" value="F:transferase activity"/>
    <property type="evidence" value="ECO:0007669"/>
    <property type="project" value="UniProtKB-KW"/>
</dbReference>
<evidence type="ECO:0000259" key="3">
    <source>
        <dbReference type="PROSITE" id="PS50405"/>
    </source>
</evidence>
<dbReference type="InterPro" id="IPR010987">
    <property type="entry name" value="Glutathione-S-Trfase_C-like"/>
</dbReference>
<dbReference type="CDD" id="cd03048">
    <property type="entry name" value="GST_N_Ure2p_like"/>
    <property type="match status" value="1"/>
</dbReference>
<feature type="domain" description="GST N-terminal" evidence="2">
    <location>
        <begin position="6"/>
        <end position="87"/>
    </location>
</feature>
<dbReference type="InterPro" id="IPR036249">
    <property type="entry name" value="Thioredoxin-like_sf"/>
</dbReference>